<dbReference type="InterPro" id="IPR050695">
    <property type="entry name" value="N-acetylmuramoyl_amidase_3"/>
</dbReference>
<reference evidence="4 5" key="1">
    <citation type="submission" date="2017-10" db="EMBL/GenBank/DDBJ databases">
        <title>Novel microbial diversity and functional potential in the marine mammal oral microbiome.</title>
        <authorList>
            <person name="Dudek N.K."/>
            <person name="Sun C.L."/>
            <person name="Burstein D."/>
            <person name="Kantor R.S."/>
            <person name="Aliaga Goltsman D.S."/>
            <person name="Bik E.M."/>
            <person name="Thomas B.C."/>
            <person name="Banfield J.F."/>
            <person name="Relman D.A."/>
        </authorList>
    </citation>
    <scope>NUCLEOTIDE SEQUENCE [LARGE SCALE GENOMIC DNA]</scope>
    <source>
        <strain evidence="4">DOLZORAL124_49_17</strain>
    </source>
</reference>
<evidence type="ECO:0000313" key="4">
    <source>
        <dbReference type="EMBL" id="PID59029.1"/>
    </source>
</evidence>
<dbReference type="SUPFAM" id="SSF55383">
    <property type="entry name" value="Copper amine oxidase, domain N"/>
    <property type="match status" value="1"/>
</dbReference>
<dbReference type="Pfam" id="PF01520">
    <property type="entry name" value="Amidase_3"/>
    <property type="match status" value="1"/>
</dbReference>
<dbReference type="Gene3D" id="3.30.457.10">
    <property type="entry name" value="Copper amine oxidase-like, N-terminal domain"/>
    <property type="match status" value="1"/>
</dbReference>
<feature type="signal peptide" evidence="2">
    <location>
        <begin position="1"/>
        <end position="33"/>
    </location>
</feature>
<feature type="chain" id="PRO_5014875041" description="MurNAc-LAA domain-containing protein" evidence="2">
    <location>
        <begin position="34"/>
        <end position="509"/>
    </location>
</feature>
<dbReference type="GO" id="GO:0008745">
    <property type="term" value="F:N-acetylmuramoyl-L-alanine amidase activity"/>
    <property type="evidence" value="ECO:0007669"/>
    <property type="project" value="InterPro"/>
</dbReference>
<evidence type="ECO:0000256" key="2">
    <source>
        <dbReference type="SAM" id="SignalP"/>
    </source>
</evidence>
<dbReference type="PANTHER" id="PTHR30404:SF0">
    <property type="entry name" value="N-ACETYLMURAMOYL-L-ALANINE AMIDASE AMIC"/>
    <property type="match status" value="1"/>
</dbReference>
<dbReference type="AlphaFoldDB" id="A0A2G6EAB5"/>
<evidence type="ECO:0000313" key="5">
    <source>
        <dbReference type="Proteomes" id="UP000229740"/>
    </source>
</evidence>
<sequence>MPYALSFQKMKIFLRTGLAILLCAGLLASQADAGTIEVAFSDGSAQQTLMTRNERNVEFLQLQHLAAIFEIEMSVDPVDGRVVLSKQGKSASFFPGQQTVIADRRSYFLETPPLEIEGRIMVPLEFLSSILPLVYDRELRWDAARRTLSAGIQNLEILSLSFSPYGDSTRIIVKTNKEPSYTVSEKLPSMLIFNLPQAKLNIRNNPLTINTRSVKQVKVIDTFGTTQIIIRLGEDFSRYTHKVLKGPPRLLIDAYNTRESRIEAPVSDSGGIIEQDLDEATPAQARVEASQPFSLQTVVIDPGHGGSDRGIIVASGTEDRPELLEKQLTLHIAQLLGTALTHRLGVRSIFTRETDEFVSSESRTTIANSSRADIFLSIHVNNSFFPTHANFEAYVMDYGSLDLPEGYNEINARTQLLDYAQARYITQSSRLAQQIVNAYVVRSKDRRAVVKHAPLFTLKGATMPSVHLEIGYTSNEASRTRLLQETFQQAIVAAIVDGIAAFTREEEQQ</sequence>
<dbReference type="InterPro" id="IPR012854">
    <property type="entry name" value="Cu_amine_oxidase-like_N"/>
</dbReference>
<feature type="domain" description="MurNAc-LAA" evidence="3">
    <location>
        <begin position="364"/>
        <end position="500"/>
    </location>
</feature>
<dbReference type="SUPFAM" id="SSF53187">
    <property type="entry name" value="Zn-dependent exopeptidases"/>
    <property type="match status" value="1"/>
</dbReference>
<dbReference type="CDD" id="cd02696">
    <property type="entry name" value="MurNAc-LAA"/>
    <property type="match status" value="1"/>
</dbReference>
<gene>
    <name evidence="4" type="ORF">CSB45_01045</name>
</gene>
<keyword evidence="2" id="KW-0732">Signal</keyword>
<dbReference type="Proteomes" id="UP000229740">
    <property type="component" value="Unassembled WGS sequence"/>
</dbReference>
<dbReference type="Pfam" id="PF07833">
    <property type="entry name" value="Cu_amine_oxidN1"/>
    <property type="match status" value="1"/>
</dbReference>
<comment type="caution">
    <text evidence="4">The sequence shown here is derived from an EMBL/GenBank/DDBJ whole genome shotgun (WGS) entry which is preliminary data.</text>
</comment>
<dbReference type="InterPro" id="IPR002508">
    <property type="entry name" value="MurNAc-LAA_cat"/>
</dbReference>
<dbReference type="GO" id="GO:0030288">
    <property type="term" value="C:outer membrane-bounded periplasmic space"/>
    <property type="evidence" value="ECO:0007669"/>
    <property type="project" value="TreeGrafter"/>
</dbReference>
<organism evidence="4 5">
    <name type="scientific">candidate division KSB3 bacterium</name>
    <dbReference type="NCBI Taxonomy" id="2044937"/>
    <lineage>
        <taxon>Bacteria</taxon>
        <taxon>candidate division KSB3</taxon>
    </lineage>
</organism>
<keyword evidence="1" id="KW-0378">Hydrolase</keyword>
<evidence type="ECO:0000256" key="1">
    <source>
        <dbReference type="ARBA" id="ARBA00022801"/>
    </source>
</evidence>
<evidence type="ECO:0000259" key="3">
    <source>
        <dbReference type="SMART" id="SM00646"/>
    </source>
</evidence>
<dbReference type="PANTHER" id="PTHR30404">
    <property type="entry name" value="N-ACETYLMURAMOYL-L-ALANINE AMIDASE"/>
    <property type="match status" value="1"/>
</dbReference>
<dbReference type="InterPro" id="IPR036582">
    <property type="entry name" value="Mao_N_sf"/>
</dbReference>
<name>A0A2G6EAB5_9BACT</name>
<protein>
    <recommendedName>
        <fullName evidence="3">MurNAc-LAA domain-containing protein</fullName>
    </recommendedName>
</protein>
<dbReference type="EMBL" id="PDPS01000020">
    <property type="protein sequence ID" value="PID59029.1"/>
    <property type="molecule type" value="Genomic_DNA"/>
</dbReference>
<dbReference type="Gene3D" id="3.40.630.40">
    <property type="entry name" value="Zn-dependent exopeptidases"/>
    <property type="match status" value="1"/>
</dbReference>
<dbReference type="GO" id="GO:0009253">
    <property type="term" value="P:peptidoglycan catabolic process"/>
    <property type="evidence" value="ECO:0007669"/>
    <property type="project" value="InterPro"/>
</dbReference>
<accession>A0A2G6EAB5</accession>
<dbReference type="SMART" id="SM00646">
    <property type="entry name" value="Ami_3"/>
    <property type="match status" value="1"/>
</dbReference>
<proteinExistence type="predicted"/>